<evidence type="ECO:0000256" key="4">
    <source>
        <dbReference type="ARBA" id="ARBA00024732"/>
    </source>
</evidence>
<dbReference type="EMBL" id="JACDQQ010000817">
    <property type="protein sequence ID" value="MBA0085011.1"/>
    <property type="molecule type" value="Genomic_DNA"/>
</dbReference>
<dbReference type="PROSITE" id="PS51733">
    <property type="entry name" value="BPL_LPL_CATALYTIC"/>
    <property type="match status" value="1"/>
</dbReference>
<dbReference type="PIRSF" id="PIRSF016262">
    <property type="entry name" value="LPLase"/>
    <property type="match status" value="1"/>
</dbReference>
<feature type="site" description="Lowers pKa of active site Cys" evidence="5 9">
    <location>
        <position position="144"/>
    </location>
</feature>
<comment type="similarity">
    <text evidence="5 6">Belongs to the LipB family.</text>
</comment>
<dbReference type="PANTHER" id="PTHR10993:SF7">
    <property type="entry name" value="LIPOYLTRANSFERASE 2, MITOCHONDRIAL-RELATED"/>
    <property type="match status" value="1"/>
</dbReference>
<feature type="binding site" evidence="5 8">
    <location>
        <begin position="76"/>
        <end position="83"/>
    </location>
    <ligand>
        <name>substrate</name>
    </ligand>
</feature>
<evidence type="ECO:0000256" key="7">
    <source>
        <dbReference type="PIRSR" id="PIRSR016262-1"/>
    </source>
</evidence>
<dbReference type="PROSITE" id="PS01313">
    <property type="entry name" value="LIPB"/>
    <property type="match status" value="1"/>
</dbReference>
<comment type="pathway">
    <text evidence="1 5 6">Protein modification; protein lipoylation via endogenous pathway; protein N(6)-(lipoyl)lysine from octanoyl-[acyl-carrier-protein]: step 1/2.</text>
</comment>
<keyword evidence="3 5" id="KW-0012">Acyltransferase</keyword>
<feature type="domain" description="BPL/LPL catalytic" evidence="10">
    <location>
        <begin position="31"/>
        <end position="217"/>
    </location>
</feature>
<evidence type="ECO:0000313" key="11">
    <source>
        <dbReference type="EMBL" id="MBA0085011.1"/>
    </source>
</evidence>
<feature type="active site" description="Acyl-thioester intermediate" evidence="5 7">
    <location>
        <position position="178"/>
    </location>
</feature>
<reference evidence="11" key="1">
    <citation type="submission" date="2020-06" db="EMBL/GenBank/DDBJ databases">
        <title>Legume-microbial interactions unlock mineral nutrients during tropical forest succession.</title>
        <authorList>
            <person name="Epihov D.Z."/>
        </authorList>
    </citation>
    <scope>NUCLEOTIDE SEQUENCE [LARGE SCALE GENOMIC DNA]</scope>
    <source>
        <strain evidence="11">Pan2503</strain>
    </source>
</reference>
<dbReference type="EC" id="2.3.1.181" evidence="5 6"/>
<name>A0A7V8NPI2_9BACT</name>
<dbReference type="CDD" id="cd16444">
    <property type="entry name" value="LipB"/>
    <property type="match status" value="1"/>
</dbReference>
<dbReference type="PANTHER" id="PTHR10993">
    <property type="entry name" value="OCTANOYLTRANSFERASE"/>
    <property type="match status" value="1"/>
</dbReference>
<evidence type="ECO:0000256" key="9">
    <source>
        <dbReference type="PIRSR" id="PIRSR016262-3"/>
    </source>
</evidence>
<evidence type="ECO:0000256" key="5">
    <source>
        <dbReference type="HAMAP-Rule" id="MF_00013"/>
    </source>
</evidence>
<dbReference type="Gene3D" id="3.30.930.10">
    <property type="entry name" value="Bira Bifunctional Protein, Domain 2"/>
    <property type="match status" value="1"/>
</dbReference>
<comment type="miscellaneous">
    <text evidence="5">In the reaction, the free carboxyl group of octanoic acid is attached via an amide linkage to the epsilon-amino group of a specific lysine residue of lipoyl domains of lipoate-dependent enzymes.</text>
</comment>
<dbReference type="GO" id="GO:0005737">
    <property type="term" value="C:cytoplasm"/>
    <property type="evidence" value="ECO:0007669"/>
    <property type="project" value="UniProtKB-SubCell"/>
</dbReference>
<dbReference type="InterPro" id="IPR000544">
    <property type="entry name" value="Octanoyltransferase"/>
</dbReference>
<sequence>MKQGLQVDLGLIAYPEAYALQRRIVAARKADAIEDVFLVCEHPHVITQGRNGKREHLLVSEHVLRQKGVEFYESSRGGDITYHGPGQIVGYPIFNLGAIRRDVVWYVRMLEETMIRATAEFGIAAKRLPGKTGIWADHGSTEEKLGAIGVHISRWVTSHGFAYNISTDLRFFDLIVPCGIADRKATSLEKLLGRAVEQSEVAPRLAKHLGEMFGREWRETSKQAFLDRLEHAEQAFAVEA</sequence>
<dbReference type="HAMAP" id="MF_00013">
    <property type="entry name" value="LipB"/>
    <property type="match status" value="1"/>
</dbReference>
<protein>
    <recommendedName>
        <fullName evidence="5 6">Octanoyltransferase</fullName>
        <ecNumber evidence="5 6">2.3.1.181</ecNumber>
    </recommendedName>
    <alternativeName>
        <fullName evidence="5">Lipoate-protein ligase B</fullName>
    </alternativeName>
    <alternativeName>
        <fullName evidence="5">Lipoyl/octanoyl transferase</fullName>
    </alternativeName>
    <alternativeName>
        <fullName evidence="5">Octanoyl-[acyl-carrier-protein]-protein N-octanoyltransferase</fullName>
    </alternativeName>
</protein>
<dbReference type="InterPro" id="IPR020605">
    <property type="entry name" value="Octanoyltransferase_CS"/>
</dbReference>
<keyword evidence="2 5" id="KW-0808">Transferase</keyword>
<dbReference type="NCBIfam" id="TIGR00214">
    <property type="entry name" value="lipB"/>
    <property type="match status" value="1"/>
</dbReference>
<comment type="catalytic activity">
    <reaction evidence="5 6">
        <text>octanoyl-[ACP] + L-lysyl-[protein] = N(6)-octanoyl-L-lysyl-[protein] + holo-[ACP] + H(+)</text>
        <dbReference type="Rhea" id="RHEA:17665"/>
        <dbReference type="Rhea" id="RHEA-COMP:9636"/>
        <dbReference type="Rhea" id="RHEA-COMP:9685"/>
        <dbReference type="Rhea" id="RHEA-COMP:9752"/>
        <dbReference type="Rhea" id="RHEA-COMP:9928"/>
        <dbReference type="ChEBI" id="CHEBI:15378"/>
        <dbReference type="ChEBI" id="CHEBI:29969"/>
        <dbReference type="ChEBI" id="CHEBI:64479"/>
        <dbReference type="ChEBI" id="CHEBI:78463"/>
        <dbReference type="ChEBI" id="CHEBI:78809"/>
        <dbReference type="EC" id="2.3.1.181"/>
    </reaction>
</comment>
<evidence type="ECO:0000259" key="10">
    <source>
        <dbReference type="PROSITE" id="PS51733"/>
    </source>
</evidence>
<keyword evidence="12" id="KW-1185">Reference proteome</keyword>
<dbReference type="Pfam" id="PF21948">
    <property type="entry name" value="LplA-B_cat"/>
    <property type="match status" value="1"/>
</dbReference>
<evidence type="ECO:0000256" key="1">
    <source>
        <dbReference type="ARBA" id="ARBA00004821"/>
    </source>
</evidence>
<evidence type="ECO:0000256" key="8">
    <source>
        <dbReference type="PIRSR" id="PIRSR016262-2"/>
    </source>
</evidence>
<dbReference type="InterPro" id="IPR004143">
    <property type="entry name" value="BPL_LPL_catalytic"/>
</dbReference>
<keyword evidence="5" id="KW-0963">Cytoplasm</keyword>
<evidence type="ECO:0000313" key="12">
    <source>
        <dbReference type="Proteomes" id="UP000567293"/>
    </source>
</evidence>
<accession>A0A7V8NPI2</accession>
<dbReference type="NCBIfam" id="NF010925">
    <property type="entry name" value="PRK14345.1"/>
    <property type="match status" value="1"/>
</dbReference>
<dbReference type="SUPFAM" id="SSF55681">
    <property type="entry name" value="Class II aaRS and biotin synthetases"/>
    <property type="match status" value="1"/>
</dbReference>
<comment type="function">
    <text evidence="4 5 6">Catalyzes the transfer of endogenously produced octanoic acid from octanoyl-acyl-carrier-protein onto the lipoyl domains of lipoate-dependent enzymes. Lipoyl-ACP can also act as a substrate although octanoyl-ACP is likely to be the physiological substrate.</text>
</comment>
<dbReference type="Proteomes" id="UP000567293">
    <property type="component" value="Unassembled WGS sequence"/>
</dbReference>
<evidence type="ECO:0000256" key="6">
    <source>
        <dbReference type="PIRNR" id="PIRNR016262"/>
    </source>
</evidence>
<evidence type="ECO:0000256" key="2">
    <source>
        <dbReference type="ARBA" id="ARBA00022679"/>
    </source>
</evidence>
<gene>
    <name evidence="5 11" type="primary">lipB</name>
    <name evidence="11" type="ORF">HRJ53_08445</name>
</gene>
<comment type="subcellular location">
    <subcellularLocation>
        <location evidence="5">Cytoplasm</location>
    </subcellularLocation>
</comment>
<dbReference type="InterPro" id="IPR045864">
    <property type="entry name" value="aa-tRNA-synth_II/BPL/LPL"/>
</dbReference>
<organism evidence="11 12">
    <name type="scientific">Candidatus Acidiferrum panamense</name>
    <dbReference type="NCBI Taxonomy" id="2741543"/>
    <lineage>
        <taxon>Bacteria</taxon>
        <taxon>Pseudomonadati</taxon>
        <taxon>Acidobacteriota</taxon>
        <taxon>Terriglobia</taxon>
        <taxon>Candidatus Acidiferrales</taxon>
        <taxon>Candidatus Acidiferrum</taxon>
    </lineage>
</organism>
<evidence type="ECO:0000256" key="3">
    <source>
        <dbReference type="ARBA" id="ARBA00023315"/>
    </source>
</evidence>
<proteinExistence type="inferred from homology"/>
<dbReference type="AlphaFoldDB" id="A0A7V8NPI2"/>
<feature type="binding site" evidence="5 8">
    <location>
        <begin position="160"/>
        <end position="162"/>
    </location>
    <ligand>
        <name>substrate</name>
    </ligand>
</feature>
<comment type="caution">
    <text evidence="11">The sequence shown here is derived from an EMBL/GenBank/DDBJ whole genome shotgun (WGS) entry which is preliminary data.</text>
</comment>
<dbReference type="GO" id="GO:0009249">
    <property type="term" value="P:protein lipoylation"/>
    <property type="evidence" value="ECO:0007669"/>
    <property type="project" value="InterPro"/>
</dbReference>
<dbReference type="UniPathway" id="UPA00538">
    <property type="reaction ID" value="UER00592"/>
</dbReference>
<feature type="binding site" evidence="5 8">
    <location>
        <begin position="147"/>
        <end position="149"/>
    </location>
    <ligand>
        <name>substrate</name>
    </ligand>
</feature>
<dbReference type="GO" id="GO:0033819">
    <property type="term" value="F:lipoyl(octanoyl) transferase activity"/>
    <property type="evidence" value="ECO:0007669"/>
    <property type="project" value="UniProtKB-EC"/>
</dbReference>